<dbReference type="Proteomes" id="UP000053429">
    <property type="component" value="Unassembled WGS sequence"/>
</dbReference>
<name>A0A101U2W8_9ACTN</name>
<organism evidence="5 6">
    <name type="scientific">Streptomyces caeruleatus</name>
    <dbReference type="NCBI Taxonomy" id="661399"/>
    <lineage>
        <taxon>Bacteria</taxon>
        <taxon>Bacillati</taxon>
        <taxon>Actinomycetota</taxon>
        <taxon>Actinomycetes</taxon>
        <taxon>Kitasatosporales</taxon>
        <taxon>Streptomycetaceae</taxon>
        <taxon>Streptomyces</taxon>
    </lineage>
</organism>
<dbReference type="Pfam" id="PF04183">
    <property type="entry name" value="IucA_IucC"/>
    <property type="match status" value="1"/>
</dbReference>
<dbReference type="EMBL" id="LMWY01000023">
    <property type="protein sequence ID" value="KUO02973.1"/>
    <property type="molecule type" value="Genomic_DNA"/>
</dbReference>
<proteinExistence type="inferred from homology"/>
<comment type="similarity">
    <text evidence="2">Belongs to the IucA/IucC family.</text>
</comment>
<evidence type="ECO:0000259" key="3">
    <source>
        <dbReference type="Pfam" id="PF04183"/>
    </source>
</evidence>
<feature type="domain" description="Aerobactin siderophore biosynthesis IucA/IucC N-terminal" evidence="3">
    <location>
        <begin position="153"/>
        <end position="353"/>
    </location>
</feature>
<evidence type="ECO:0000313" key="6">
    <source>
        <dbReference type="Proteomes" id="UP000053429"/>
    </source>
</evidence>
<dbReference type="STRING" id="661399.AQJ67_20880"/>
<evidence type="ECO:0000256" key="1">
    <source>
        <dbReference type="ARBA" id="ARBA00004924"/>
    </source>
</evidence>
<dbReference type="GO" id="GO:0016881">
    <property type="term" value="F:acid-amino acid ligase activity"/>
    <property type="evidence" value="ECO:0007669"/>
    <property type="project" value="UniProtKB-ARBA"/>
</dbReference>
<keyword evidence="6" id="KW-1185">Reference proteome</keyword>
<reference evidence="5 6" key="1">
    <citation type="submission" date="2015-10" db="EMBL/GenBank/DDBJ databases">
        <title>Draft genome sequence of Streptomyces caeruleatus NRRL B-24802, type strain for the species Streptomyces caeruleatus.</title>
        <authorList>
            <person name="Ruckert C."/>
            <person name="Winkler A."/>
            <person name="Kalinowski J."/>
            <person name="Kampfer P."/>
            <person name="Glaeser S."/>
        </authorList>
    </citation>
    <scope>NUCLEOTIDE SEQUENCE [LARGE SCALE GENOMIC DNA]</scope>
    <source>
        <strain evidence="5 6">NRRL B-24802</strain>
    </source>
</reference>
<dbReference type="AlphaFoldDB" id="A0A101U2W8"/>
<gene>
    <name evidence="5" type="ORF">AQJ67_20880</name>
</gene>
<evidence type="ECO:0000313" key="5">
    <source>
        <dbReference type="EMBL" id="KUO02973.1"/>
    </source>
</evidence>
<comment type="pathway">
    <text evidence="1">Siderophore biosynthesis.</text>
</comment>
<dbReference type="Gene3D" id="1.10.510.40">
    <property type="match status" value="1"/>
</dbReference>
<dbReference type="PANTHER" id="PTHR34384:SF5">
    <property type="entry name" value="L-2,3-DIAMINOPROPANOATE--CITRATE LIGASE"/>
    <property type="match status" value="1"/>
</dbReference>
<dbReference type="Pfam" id="PF06276">
    <property type="entry name" value="FhuF"/>
    <property type="match status" value="1"/>
</dbReference>
<comment type="caution">
    <text evidence="5">The sequence shown here is derived from an EMBL/GenBank/DDBJ whole genome shotgun (WGS) entry which is preliminary data.</text>
</comment>
<dbReference type="InterPro" id="IPR037455">
    <property type="entry name" value="LucA/IucC-like"/>
</dbReference>
<dbReference type="InterPro" id="IPR022770">
    <property type="entry name" value="IucA/IucC-like_C"/>
</dbReference>
<dbReference type="InterPro" id="IPR007310">
    <property type="entry name" value="Aerobactin_biosyn_IucA/IucC_N"/>
</dbReference>
<sequence length="555" mass="59605">MGDPAVTGPDSSEAELLTRVLSALLREDVVGLRTRSTPVHQQDGPWLRLSTGPDALLLPVAEDGFQCVYAARRPVLVRESDGLELTSYESVLAALRELADPEDRGGFDAFAEECRQTLATVRLHAATRAEVMARLTDEPGLGGGLVYDTLAARHDHPVYPTARGRSGLTEQQLRAYAPEFGPRFALRWLAVPRGEVTLAGKLPEFWPTLDTLGLPRLRDTHVTLPVHPLTVGALPAGTVLADRACLDVVPTLSMRTVATVADPSVHLKLPLATASLGLRNKRTIKPGTLVDGAVGQRLLEAVIAREPRFRETVLHADETTYAHAGHELLAVLCRRYPAGLDDCTVVPLAALLAEAPDGRLVIDGLADRFYGGDPLALLDAALTLLFDWQTTLFGYGIALESHQQNVSLVLRPGGLRLLFKDNDGPRVNTARLDARLPGPWAFDDARVLGTDDGPIADVFTTITVHLCAGAYAFGLPRYRRALLDLVRARLTEAVDRLGGDAADVLRAHVLGAAELPVKAMVSAGTLLSKERSGAADINKHYTSGPNYLLPTGSSA</sequence>
<accession>A0A101U2W8</accession>
<evidence type="ECO:0000259" key="4">
    <source>
        <dbReference type="Pfam" id="PF06276"/>
    </source>
</evidence>
<evidence type="ECO:0000256" key="2">
    <source>
        <dbReference type="ARBA" id="ARBA00007832"/>
    </source>
</evidence>
<dbReference type="GO" id="GO:0019290">
    <property type="term" value="P:siderophore biosynthetic process"/>
    <property type="evidence" value="ECO:0007669"/>
    <property type="project" value="InterPro"/>
</dbReference>
<dbReference type="PANTHER" id="PTHR34384">
    <property type="entry name" value="L-2,3-DIAMINOPROPANOATE--CITRATE LIGASE"/>
    <property type="match status" value="1"/>
</dbReference>
<protein>
    <submittedName>
        <fullName evidence="5">Siderophore biosynthesis protein</fullName>
    </submittedName>
</protein>
<feature type="domain" description="Aerobactin siderophore biosynthesis IucA/IucC-like C-terminal" evidence="4">
    <location>
        <begin position="392"/>
        <end position="518"/>
    </location>
</feature>